<accession>A0A484LIT7</accession>
<organism evidence="2 3">
    <name type="scientific">Cuscuta campestris</name>
    <dbReference type="NCBI Taxonomy" id="132261"/>
    <lineage>
        <taxon>Eukaryota</taxon>
        <taxon>Viridiplantae</taxon>
        <taxon>Streptophyta</taxon>
        <taxon>Embryophyta</taxon>
        <taxon>Tracheophyta</taxon>
        <taxon>Spermatophyta</taxon>
        <taxon>Magnoliopsida</taxon>
        <taxon>eudicotyledons</taxon>
        <taxon>Gunneridae</taxon>
        <taxon>Pentapetalae</taxon>
        <taxon>asterids</taxon>
        <taxon>lamiids</taxon>
        <taxon>Solanales</taxon>
        <taxon>Convolvulaceae</taxon>
        <taxon>Cuscuteae</taxon>
        <taxon>Cuscuta</taxon>
        <taxon>Cuscuta subgen. Grammica</taxon>
        <taxon>Cuscuta sect. Cleistogrammica</taxon>
    </lineage>
</organism>
<dbReference type="AlphaFoldDB" id="A0A484LIT7"/>
<evidence type="ECO:0000256" key="1">
    <source>
        <dbReference type="SAM" id="MobiDB-lite"/>
    </source>
</evidence>
<dbReference type="EMBL" id="OOIL02001512">
    <property type="protein sequence ID" value="VFQ76237.1"/>
    <property type="molecule type" value="Genomic_DNA"/>
</dbReference>
<keyword evidence="3" id="KW-1185">Reference proteome</keyword>
<reference evidence="2 3" key="1">
    <citation type="submission" date="2018-04" db="EMBL/GenBank/DDBJ databases">
        <authorList>
            <person name="Vogel A."/>
        </authorList>
    </citation>
    <scope>NUCLEOTIDE SEQUENCE [LARGE SCALE GENOMIC DNA]</scope>
</reference>
<evidence type="ECO:0000313" key="3">
    <source>
        <dbReference type="Proteomes" id="UP000595140"/>
    </source>
</evidence>
<evidence type="ECO:0000313" key="2">
    <source>
        <dbReference type="EMBL" id="VFQ76237.1"/>
    </source>
</evidence>
<dbReference type="Proteomes" id="UP000595140">
    <property type="component" value="Unassembled WGS sequence"/>
</dbReference>
<protein>
    <submittedName>
        <fullName evidence="2">Uncharacterized protein</fullName>
    </submittedName>
</protein>
<proteinExistence type="predicted"/>
<name>A0A484LIT7_9ASTE</name>
<gene>
    <name evidence="2" type="ORF">CCAM_LOCUS18013</name>
</gene>
<feature type="region of interest" description="Disordered" evidence="1">
    <location>
        <begin position="35"/>
        <end position="62"/>
    </location>
</feature>
<sequence length="176" mass="19279">MKMPSMKFRLVKGWRRSSSSAVKCGDDVEMHFDAGGPSFDLLTPMPKGDPVGDDNPTPNSGNVSVTKAFDAEKQSKFLDIPYIETQYDPRELEHIDKETGLMISSFQKARNWQAPLVSFEEAMGKDADAEKCNVVEDGDAVDLNCENATVHNDVQEAVGVEAAVGERDPLEDRVGA</sequence>